<dbReference type="InterPro" id="IPR015421">
    <property type="entry name" value="PyrdxlP-dep_Trfase_major"/>
</dbReference>
<dbReference type="Pfam" id="PF00282">
    <property type="entry name" value="Pyridoxal_deC"/>
    <property type="match status" value="1"/>
</dbReference>
<dbReference type="Proteomes" id="UP000198287">
    <property type="component" value="Unassembled WGS sequence"/>
</dbReference>
<comment type="similarity">
    <text evidence="2 7">Belongs to the group II decarboxylase family.</text>
</comment>
<keyword evidence="5 7" id="KW-0456">Lyase</keyword>
<reference evidence="8 9" key="1">
    <citation type="submission" date="2015-12" db="EMBL/GenBank/DDBJ databases">
        <title>The genome of Folsomia candida.</title>
        <authorList>
            <person name="Faddeeva A."/>
            <person name="Derks M.F."/>
            <person name="Anvar Y."/>
            <person name="Smit S."/>
            <person name="Van Straalen N."/>
            <person name="Roelofs D."/>
        </authorList>
    </citation>
    <scope>NUCLEOTIDE SEQUENCE [LARGE SCALE GENOMIC DNA]</scope>
    <source>
        <strain evidence="8 9">VU population</strain>
        <tissue evidence="8">Whole body</tissue>
    </source>
</reference>
<dbReference type="EMBL" id="LNIX01000001">
    <property type="protein sequence ID" value="OXA64638.1"/>
    <property type="molecule type" value="Genomic_DNA"/>
</dbReference>
<dbReference type="InterPro" id="IPR015424">
    <property type="entry name" value="PyrdxlP-dep_Trfase"/>
</dbReference>
<organism evidence="8 9">
    <name type="scientific">Folsomia candida</name>
    <name type="common">Springtail</name>
    <dbReference type="NCBI Taxonomy" id="158441"/>
    <lineage>
        <taxon>Eukaryota</taxon>
        <taxon>Metazoa</taxon>
        <taxon>Ecdysozoa</taxon>
        <taxon>Arthropoda</taxon>
        <taxon>Hexapoda</taxon>
        <taxon>Collembola</taxon>
        <taxon>Entomobryomorpha</taxon>
        <taxon>Isotomoidea</taxon>
        <taxon>Isotomidae</taxon>
        <taxon>Proisotominae</taxon>
        <taxon>Folsomia</taxon>
    </lineage>
</organism>
<evidence type="ECO:0000256" key="6">
    <source>
        <dbReference type="PIRSR" id="PIRSR602129-50"/>
    </source>
</evidence>
<dbReference type="GO" id="GO:0005737">
    <property type="term" value="C:cytoplasm"/>
    <property type="evidence" value="ECO:0007669"/>
    <property type="project" value="TreeGrafter"/>
</dbReference>
<dbReference type="Gene3D" id="3.90.1150.170">
    <property type="match status" value="1"/>
</dbReference>
<name>A0A226F5C8_FOLCA</name>
<evidence type="ECO:0000256" key="2">
    <source>
        <dbReference type="ARBA" id="ARBA00009533"/>
    </source>
</evidence>
<protein>
    <submittedName>
        <fullName evidence="8">Cysteine sulfinic acid decarboxylase</fullName>
    </submittedName>
</protein>
<dbReference type="OrthoDB" id="392571at2759"/>
<comment type="caution">
    <text evidence="8">The sequence shown here is derived from an EMBL/GenBank/DDBJ whole genome shotgun (WGS) entry which is preliminary data.</text>
</comment>
<accession>A0A226F5C8</accession>
<dbReference type="InterPro" id="IPR021115">
    <property type="entry name" value="Pyridoxal-P_BS"/>
</dbReference>
<gene>
    <name evidence="8" type="ORF">Fcan01_03457</name>
</gene>
<dbReference type="AlphaFoldDB" id="A0A226F5C8"/>
<dbReference type="PROSITE" id="PS00392">
    <property type="entry name" value="DDC_GAD_HDC_YDC"/>
    <property type="match status" value="1"/>
</dbReference>
<evidence type="ECO:0000256" key="3">
    <source>
        <dbReference type="ARBA" id="ARBA00022793"/>
    </source>
</evidence>
<dbReference type="Gene3D" id="3.40.640.10">
    <property type="entry name" value="Type I PLP-dependent aspartate aminotransferase-like (Major domain)"/>
    <property type="match status" value="1"/>
</dbReference>
<sequence length="501" mass="55616">MSSKEISITDAATVWEPLLRSILEWNPEPEDKDAVVRFVPPPKLFAELKSRLEVGRQNGSPPEFVLETVKFVLRHCVNTSHPLWVNQLYGGVHPLGLAASFLVEKMNTNAHTFEAAPVFVLAEGMVLGEARKLFYEGVERGDGIFAPGGSFANMYGFMAARHVKFPQAKETGFFGLPPLVLFTSEESHYSVSKAAVWMGLGLDNVVKVPTNREGEMRPDALQIAIQEVKASGRVPLAVNATAGTTVLGAFDPLIPISKVCEDEGVWLHVDAAWGGSFIFSPRLRGLHLRGISRADSIAWNAHKMLGAPLQCSLFLSRHEDILRGCNSLGPSSAPYLFQQDKSCYEVAWDGLGDKSFQCGRKADGFKLWLMWVGLGLDGFQTLIESAEDASQYFYSKIAERKEEFLPYLDGPQTTNVFFWYIPPRLRGSARDEEWWSEISKVTVGLKERMVFDGGRLLLGYAPLPYKGLPNALRLVLPAYPPKSTTHMDTILRLITTYGEDL</sequence>
<comment type="cofactor">
    <cofactor evidence="1 6 7">
        <name>pyridoxal 5'-phosphate</name>
        <dbReference type="ChEBI" id="CHEBI:597326"/>
    </cofactor>
</comment>
<evidence type="ECO:0000256" key="5">
    <source>
        <dbReference type="ARBA" id="ARBA00023239"/>
    </source>
</evidence>
<dbReference type="STRING" id="158441.A0A226F5C8"/>
<keyword evidence="9" id="KW-1185">Reference proteome</keyword>
<dbReference type="PANTHER" id="PTHR45677">
    <property type="entry name" value="GLUTAMATE DECARBOXYLASE-RELATED"/>
    <property type="match status" value="1"/>
</dbReference>
<evidence type="ECO:0000313" key="9">
    <source>
        <dbReference type="Proteomes" id="UP000198287"/>
    </source>
</evidence>
<evidence type="ECO:0000256" key="1">
    <source>
        <dbReference type="ARBA" id="ARBA00001933"/>
    </source>
</evidence>
<feature type="modified residue" description="N6-(pyridoxal phosphate)lysine" evidence="6">
    <location>
        <position position="303"/>
    </location>
</feature>
<evidence type="ECO:0000256" key="7">
    <source>
        <dbReference type="RuleBase" id="RU000382"/>
    </source>
</evidence>
<dbReference type="PANTHER" id="PTHR45677:SF8">
    <property type="entry name" value="CYSTEINE SULFINIC ACID DECARBOXYLASE"/>
    <property type="match status" value="1"/>
</dbReference>
<dbReference type="GO" id="GO:0030170">
    <property type="term" value="F:pyridoxal phosphate binding"/>
    <property type="evidence" value="ECO:0007669"/>
    <property type="project" value="InterPro"/>
</dbReference>
<dbReference type="GO" id="GO:0016831">
    <property type="term" value="F:carboxy-lyase activity"/>
    <property type="evidence" value="ECO:0007669"/>
    <property type="project" value="UniProtKB-KW"/>
</dbReference>
<dbReference type="OMA" id="FNTSQYT"/>
<keyword evidence="3" id="KW-0210">Decarboxylase</keyword>
<dbReference type="GO" id="GO:0019752">
    <property type="term" value="P:carboxylic acid metabolic process"/>
    <property type="evidence" value="ECO:0007669"/>
    <property type="project" value="InterPro"/>
</dbReference>
<dbReference type="SUPFAM" id="SSF53383">
    <property type="entry name" value="PLP-dependent transferases"/>
    <property type="match status" value="1"/>
</dbReference>
<dbReference type="InterPro" id="IPR002129">
    <property type="entry name" value="PyrdxlP-dep_de-COase"/>
</dbReference>
<evidence type="ECO:0000313" key="8">
    <source>
        <dbReference type="EMBL" id="OXA64638.1"/>
    </source>
</evidence>
<keyword evidence="4 6" id="KW-0663">Pyridoxal phosphate</keyword>
<evidence type="ECO:0000256" key="4">
    <source>
        <dbReference type="ARBA" id="ARBA00022898"/>
    </source>
</evidence>
<proteinExistence type="inferred from homology"/>